<evidence type="ECO:0000313" key="1">
    <source>
        <dbReference type="EMBL" id="VDP48515.1"/>
    </source>
</evidence>
<keyword evidence="2" id="KW-1185">Reference proteome</keyword>
<name>A0A183N626_9TREM</name>
<reference evidence="1 2" key="1">
    <citation type="submission" date="2018-11" db="EMBL/GenBank/DDBJ databases">
        <authorList>
            <consortium name="Pathogen Informatics"/>
        </authorList>
    </citation>
    <scope>NUCLEOTIDE SEQUENCE [LARGE SCALE GENOMIC DNA]</scope>
    <source>
        <strain evidence="1 2">Zambia</strain>
    </source>
</reference>
<protein>
    <submittedName>
        <fullName evidence="1">Uncharacterized protein</fullName>
    </submittedName>
</protein>
<dbReference type="EMBL" id="UZAI01019914">
    <property type="protein sequence ID" value="VDP48515.1"/>
    <property type="molecule type" value="Genomic_DNA"/>
</dbReference>
<proteinExistence type="predicted"/>
<dbReference type="Proteomes" id="UP000277204">
    <property type="component" value="Unassembled WGS sequence"/>
</dbReference>
<accession>A0A183N626</accession>
<evidence type="ECO:0000313" key="2">
    <source>
        <dbReference type="Proteomes" id="UP000277204"/>
    </source>
</evidence>
<gene>
    <name evidence="1" type="ORF">SMRZ_LOCUS23751</name>
</gene>
<organism evidence="1 2">
    <name type="scientific">Schistosoma margrebowiei</name>
    <dbReference type="NCBI Taxonomy" id="48269"/>
    <lineage>
        <taxon>Eukaryota</taxon>
        <taxon>Metazoa</taxon>
        <taxon>Spiralia</taxon>
        <taxon>Lophotrochozoa</taxon>
        <taxon>Platyhelminthes</taxon>
        <taxon>Trematoda</taxon>
        <taxon>Digenea</taxon>
        <taxon>Strigeidida</taxon>
        <taxon>Schistosomatoidea</taxon>
        <taxon>Schistosomatidae</taxon>
        <taxon>Schistosoma</taxon>
    </lineage>
</organism>
<dbReference type="AlphaFoldDB" id="A0A183N626"/>
<sequence>MNVSRLSENSIKNRYRDISPYGISKMWSKSSVYCSPRPITKYLW</sequence>